<accession>A0AAP0JKS2</accession>
<sequence>MFGNWIANKYFSISITRAVKKSITTAQYLAGRHELRLILRPCEFVALIFIAGDEELRWSAEETRTDSVIGSVGVLGVLDREARVVSDYIEPCFAHRFESDDRLEGQARKNLFKYDIFCNFSF</sequence>
<comment type="caution">
    <text evidence="1">The sequence shown here is derived from an EMBL/GenBank/DDBJ whole genome shotgun (WGS) entry which is preliminary data.</text>
</comment>
<keyword evidence="2" id="KW-1185">Reference proteome</keyword>
<dbReference type="AlphaFoldDB" id="A0AAP0JKS2"/>
<gene>
    <name evidence="1" type="ORF">Syun_015236</name>
</gene>
<dbReference type="Proteomes" id="UP001420932">
    <property type="component" value="Unassembled WGS sequence"/>
</dbReference>
<organism evidence="1 2">
    <name type="scientific">Stephania yunnanensis</name>
    <dbReference type="NCBI Taxonomy" id="152371"/>
    <lineage>
        <taxon>Eukaryota</taxon>
        <taxon>Viridiplantae</taxon>
        <taxon>Streptophyta</taxon>
        <taxon>Embryophyta</taxon>
        <taxon>Tracheophyta</taxon>
        <taxon>Spermatophyta</taxon>
        <taxon>Magnoliopsida</taxon>
        <taxon>Ranunculales</taxon>
        <taxon>Menispermaceae</taxon>
        <taxon>Menispermoideae</taxon>
        <taxon>Cissampelideae</taxon>
        <taxon>Stephania</taxon>
    </lineage>
</organism>
<proteinExistence type="predicted"/>
<name>A0AAP0JKS2_9MAGN</name>
<dbReference type="EMBL" id="JBBNAF010000006">
    <property type="protein sequence ID" value="KAK9135906.1"/>
    <property type="molecule type" value="Genomic_DNA"/>
</dbReference>
<protein>
    <submittedName>
        <fullName evidence="1">Uncharacterized protein</fullName>
    </submittedName>
</protein>
<evidence type="ECO:0000313" key="1">
    <source>
        <dbReference type="EMBL" id="KAK9135906.1"/>
    </source>
</evidence>
<evidence type="ECO:0000313" key="2">
    <source>
        <dbReference type="Proteomes" id="UP001420932"/>
    </source>
</evidence>
<reference evidence="1 2" key="1">
    <citation type="submission" date="2024-01" db="EMBL/GenBank/DDBJ databases">
        <title>Genome assemblies of Stephania.</title>
        <authorList>
            <person name="Yang L."/>
        </authorList>
    </citation>
    <scope>NUCLEOTIDE SEQUENCE [LARGE SCALE GENOMIC DNA]</scope>
    <source>
        <strain evidence="1">YNDBR</strain>
        <tissue evidence="1">Leaf</tissue>
    </source>
</reference>